<reference evidence="1 2" key="1">
    <citation type="submission" date="2018-10" db="EMBL/GenBank/DDBJ databases">
        <title>Draft genome of Mycobacterium hodleri strain B.</title>
        <authorList>
            <person name="Amande T.J."/>
            <person name="Mcgenity T.J."/>
        </authorList>
    </citation>
    <scope>NUCLEOTIDE SEQUENCE [LARGE SCALE GENOMIC DNA]</scope>
    <source>
        <strain evidence="1 2">B</strain>
    </source>
</reference>
<proteinExistence type="predicted"/>
<protein>
    <submittedName>
        <fullName evidence="1">Uncharacterized protein</fullName>
    </submittedName>
</protein>
<evidence type="ECO:0000313" key="1">
    <source>
        <dbReference type="EMBL" id="TQR82815.1"/>
    </source>
</evidence>
<dbReference type="Proteomes" id="UP000315759">
    <property type="component" value="Unassembled WGS sequence"/>
</dbReference>
<sequence length="189" mass="20108">MPVNVRTIRGVELAKVGTWETLSHPDGWTLTPDDLRSAVEAHNDGIARPVVLKIGHEDPRFDGQPALGRVENLRIIDSTTLVGDFVDVPAPIAVLLPRAFPARSTEGLINYRDQSGRLWPWVLTGVAVLGSTAPGVKNLADIGALYGVDVAASGHRVVLVASASASSSDHARAIAVARARRARTTRTSL</sequence>
<accession>A0A544VS75</accession>
<keyword evidence="2" id="KW-1185">Reference proteome</keyword>
<comment type="caution">
    <text evidence="1">The sequence shown here is derived from an EMBL/GenBank/DDBJ whole genome shotgun (WGS) entry which is preliminary data.</text>
</comment>
<dbReference type="RefSeq" id="WP_142555635.1">
    <property type="nucleotide sequence ID" value="NZ_VIFX01000059.1"/>
</dbReference>
<evidence type="ECO:0000313" key="2">
    <source>
        <dbReference type="Proteomes" id="UP000315759"/>
    </source>
</evidence>
<dbReference type="AlphaFoldDB" id="A0A544VS75"/>
<organism evidence="1 2">
    <name type="scientific">Mycolicibacterium hodleri</name>
    <dbReference type="NCBI Taxonomy" id="49897"/>
    <lineage>
        <taxon>Bacteria</taxon>
        <taxon>Bacillati</taxon>
        <taxon>Actinomycetota</taxon>
        <taxon>Actinomycetes</taxon>
        <taxon>Mycobacteriales</taxon>
        <taxon>Mycobacteriaceae</taxon>
        <taxon>Mycolicibacterium</taxon>
    </lineage>
</organism>
<gene>
    <name evidence="1" type="ORF">D8S82_30305</name>
</gene>
<dbReference type="EMBL" id="VIFX01000059">
    <property type="protein sequence ID" value="TQR82815.1"/>
    <property type="molecule type" value="Genomic_DNA"/>
</dbReference>
<name>A0A544VS75_9MYCO</name>